<dbReference type="SUPFAM" id="SSF57701">
    <property type="entry name" value="Zn2/Cys6 DNA-binding domain"/>
    <property type="match status" value="1"/>
</dbReference>
<dbReference type="PROSITE" id="PS50048">
    <property type="entry name" value="ZN2_CY6_FUNGAL_2"/>
    <property type="match status" value="1"/>
</dbReference>
<protein>
    <recommendedName>
        <fullName evidence="3">Zn(2)-C6 fungal-type domain-containing protein</fullName>
    </recommendedName>
</protein>
<dbReference type="GeneID" id="62151654"/>
<evidence type="ECO:0000313" key="5">
    <source>
        <dbReference type="Proteomes" id="UP000710849"/>
    </source>
</evidence>
<keyword evidence="5" id="KW-1185">Reference proteome</keyword>
<organism evidence="4 5">
    <name type="scientific">Botrytis byssoidea</name>
    <dbReference type="NCBI Taxonomy" id="139641"/>
    <lineage>
        <taxon>Eukaryota</taxon>
        <taxon>Fungi</taxon>
        <taxon>Dikarya</taxon>
        <taxon>Ascomycota</taxon>
        <taxon>Pezizomycotina</taxon>
        <taxon>Leotiomycetes</taxon>
        <taxon>Helotiales</taxon>
        <taxon>Sclerotiniaceae</taxon>
        <taxon>Botrytis</taxon>
    </lineage>
</organism>
<dbReference type="InterPro" id="IPR001138">
    <property type="entry name" value="Zn2Cys6_DnaBD"/>
</dbReference>
<dbReference type="GO" id="GO:0000981">
    <property type="term" value="F:DNA-binding transcription factor activity, RNA polymerase II-specific"/>
    <property type="evidence" value="ECO:0007669"/>
    <property type="project" value="InterPro"/>
</dbReference>
<evidence type="ECO:0000259" key="3">
    <source>
        <dbReference type="PROSITE" id="PS50048"/>
    </source>
</evidence>
<reference evidence="4 5" key="1">
    <citation type="journal article" date="2020" name="Genome Biol. Evol.">
        <title>Comparative genomics of Sclerotiniaceae.</title>
        <authorList>
            <person name="Valero Jimenez C.A."/>
            <person name="Steentjes M."/>
            <person name="Scholten O.E."/>
            <person name="Van Kan J.A.L."/>
        </authorList>
    </citation>
    <scope>NUCLEOTIDE SEQUENCE [LARGE SCALE GENOMIC DNA]</scope>
    <source>
        <strain evidence="4 5">MUCL 94</strain>
    </source>
</reference>
<dbReference type="InterPro" id="IPR036864">
    <property type="entry name" value="Zn2-C6_fun-type_DNA-bd_sf"/>
</dbReference>
<dbReference type="RefSeq" id="XP_038730830.1">
    <property type="nucleotide sequence ID" value="XM_038878580.1"/>
</dbReference>
<keyword evidence="1" id="KW-0539">Nucleus</keyword>
<dbReference type="PRINTS" id="PR00755">
    <property type="entry name" value="AFLATOXINBRP"/>
</dbReference>
<comment type="caution">
    <text evidence="4">The sequence shown here is derived from an EMBL/GenBank/DDBJ whole genome shotgun (WGS) entry which is preliminary data.</text>
</comment>
<gene>
    <name evidence="4" type="ORF">EAE97_008066</name>
</gene>
<dbReference type="PROSITE" id="PS00463">
    <property type="entry name" value="ZN2_CY6_FUNGAL_1"/>
    <property type="match status" value="1"/>
</dbReference>
<dbReference type="SMART" id="SM00066">
    <property type="entry name" value="GAL4"/>
    <property type="match status" value="1"/>
</dbReference>
<feature type="domain" description="Zn(2)-C6 fungal-type" evidence="3">
    <location>
        <begin position="16"/>
        <end position="46"/>
    </location>
</feature>
<feature type="region of interest" description="Disordered" evidence="2">
    <location>
        <begin position="181"/>
        <end position="201"/>
    </location>
</feature>
<evidence type="ECO:0000256" key="2">
    <source>
        <dbReference type="SAM" id="MobiDB-lite"/>
    </source>
</evidence>
<evidence type="ECO:0000256" key="1">
    <source>
        <dbReference type="ARBA" id="ARBA00023242"/>
    </source>
</evidence>
<feature type="compositionally biased region" description="Basic and acidic residues" evidence="2">
    <location>
        <begin position="250"/>
        <end position="267"/>
    </location>
</feature>
<feature type="compositionally biased region" description="Polar residues" evidence="2">
    <location>
        <begin position="101"/>
        <end position="112"/>
    </location>
</feature>
<feature type="region of interest" description="Disordered" evidence="2">
    <location>
        <begin position="216"/>
        <end position="272"/>
    </location>
</feature>
<dbReference type="Pfam" id="PF00172">
    <property type="entry name" value="Zn_clus"/>
    <property type="match status" value="1"/>
</dbReference>
<dbReference type="GO" id="GO:0008270">
    <property type="term" value="F:zinc ion binding"/>
    <property type="evidence" value="ECO:0007669"/>
    <property type="project" value="InterPro"/>
</dbReference>
<dbReference type="AlphaFoldDB" id="A0A9P5M264"/>
<dbReference type="Proteomes" id="UP000710849">
    <property type="component" value="Unassembled WGS sequence"/>
</dbReference>
<dbReference type="CDD" id="cd00067">
    <property type="entry name" value="GAL4"/>
    <property type="match status" value="1"/>
</dbReference>
<accession>A0A9P5M264</accession>
<dbReference type="Gene3D" id="4.10.240.10">
    <property type="entry name" value="Zn(2)-C6 fungal-type DNA-binding domain"/>
    <property type="match status" value="1"/>
</dbReference>
<dbReference type="EMBL" id="RCSW01000016">
    <property type="protein sequence ID" value="KAF7936700.1"/>
    <property type="molecule type" value="Genomic_DNA"/>
</dbReference>
<feature type="compositionally biased region" description="Low complexity" evidence="2">
    <location>
        <begin position="479"/>
        <end position="494"/>
    </location>
</feature>
<name>A0A9P5M264_9HELO</name>
<sequence>MAPNNRPQKPPKLRHACNECHASKVRCSGERTGCRRCVYNQQKCTYSVSMVGKVQGHRRRASVLKNTALTGTTPRSGDQSLNIHTTAEMVSVASADVINDEPNSNSLNNKQNDVPMETSEGTTSSPAHCNILPGENKDKVTSSSAPENFSTSLESIDASSLETPMIEHEFSWDFSSDERADALSSLAPENPSNADSMKNPEYGDFEYDFSIHDVHTTTSSQDASRSPKRQTAGPIPISPIPTFHPRKRTHSDSSEKQAQHAQNELRWRSQSQSYMRPTIPTHHHTHGFSREMYEYPESNGSFDADCGFDRSFTSHSTTSQTNVHHQSMNRVTQTTHNNKISFTAQSHYMNSPILSSVTQYEASWRFTSKCFVIISKLQKLLRDPSSLSLDVILATNKSAVSELAQIFDSTLATNTTRSTSPEDFFSIHSGIQPGNSCNSSPVMDFTHLMISVIALKHIHNLYSQACFIFTQDDPRRRSPSTPSPRNTPSISSSPSPNPFGLPQLDFGTFKIDIADQRRLFSEIIARELGNCLSACTRLRSCFLMQPGDISAPTGLMEETFLGIEEGLQTMIKQVKI</sequence>
<proteinExistence type="predicted"/>
<feature type="region of interest" description="Disordered" evidence="2">
    <location>
        <begin position="473"/>
        <end position="498"/>
    </location>
</feature>
<feature type="region of interest" description="Disordered" evidence="2">
    <location>
        <begin position="99"/>
        <end position="148"/>
    </location>
</feature>
<evidence type="ECO:0000313" key="4">
    <source>
        <dbReference type="EMBL" id="KAF7936700.1"/>
    </source>
</evidence>